<protein>
    <submittedName>
        <fullName evidence="1">Uncharacterized protein</fullName>
    </submittedName>
</protein>
<gene>
    <name evidence="1" type="ORF">METZ01_LOCUS145013</name>
</gene>
<evidence type="ECO:0000313" key="1">
    <source>
        <dbReference type="EMBL" id="SVA92159.1"/>
    </source>
</evidence>
<dbReference type="EMBL" id="UINC01022472">
    <property type="protein sequence ID" value="SVA92159.1"/>
    <property type="molecule type" value="Genomic_DNA"/>
</dbReference>
<organism evidence="1">
    <name type="scientific">marine metagenome</name>
    <dbReference type="NCBI Taxonomy" id="408172"/>
    <lineage>
        <taxon>unclassified sequences</taxon>
        <taxon>metagenomes</taxon>
        <taxon>ecological metagenomes</taxon>
    </lineage>
</organism>
<dbReference type="AlphaFoldDB" id="A0A381ZSI6"/>
<accession>A0A381ZSI6</accession>
<name>A0A381ZSI6_9ZZZZ</name>
<proteinExistence type="predicted"/>
<reference evidence="1" key="1">
    <citation type="submission" date="2018-05" db="EMBL/GenBank/DDBJ databases">
        <authorList>
            <person name="Lanie J.A."/>
            <person name="Ng W.-L."/>
            <person name="Kazmierczak K.M."/>
            <person name="Andrzejewski T.M."/>
            <person name="Davidsen T.M."/>
            <person name="Wayne K.J."/>
            <person name="Tettelin H."/>
            <person name="Glass J.I."/>
            <person name="Rusch D."/>
            <person name="Podicherti R."/>
            <person name="Tsui H.-C.T."/>
            <person name="Winkler M.E."/>
        </authorList>
    </citation>
    <scope>NUCLEOTIDE SEQUENCE</scope>
</reference>
<sequence length="120" mass="13460">MSENDFCKLPVPKESGPEMDLLLALHMGWKHWSGNELPIKMNLDKISKNPAVSIPKFSTDHNAFFDPVVAHFVNLDMGFVASYLVEDQMWQVVIKNKNESFTGKDYELPHAGSLVAISAL</sequence>